<evidence type="ECO:0008006" key="3">
    <source>
        <dbReference type="Google" id="ProtNLM"/>
    </source>
</evidence>
<dbReference type="GO" id="GO:0005634">
    <property type="term" value="C:nucleus"/>
    <property type="evidence" value="ECO:0007669"/>
    <property type="project" value="TreeGrafter"/>
</dbReference>
<dbReference type="PANTHER" id="PTHR13475:SF3">
    <property type="entry name" value="NEUGRIN"/>
    <property type="match status" value="1"/>
</dbReference>
<gene>
    <name evidence="1" type="ORF">CHIRRI_LOCUS11868</name>
</gene>
<evidence type="ECO:0000313" key="1">
    <source>
        <dbReference type="EMBL" id="CAG9809036.1"/>
    </source>
</evidence>
<dbReference type="AlphaFoldDB" id="A0A9N9S6A5"/>
<dbReference type="EMBL" id="OU895879">
    <property type="protein sequence ID" value="CAG9809036.1"/>
    <property type="molecule type" value="Genomic_DNA"/>
</dbReference>
<dbReference type="PANTHER" id="PTHR13475">
    <property type="entry name" value="NEUGRIN"/>
    <property type="match status" value="1"/>
</dbReference>
<dbReference type="OrthoDB" id="6415470at2759"/>
<organism evidence="1 2">
    <name type="scientific">Chironomus riparius</name>
    <dbReference type="NCBI Taxonomy" id="315576"/>
    <lineage>
        <taxon>Eukaryota</taxon>
        <taxon>Metazoa</taxon>
        <taxon>Ecdysozoa</taxon>
        <taxon>Arthropoda</taxon>
        <taxon>Hexapoda</taxon>
        <taxon>Insecta</taxon>
        <taxon>Pterygota</taxon>
        <taxon>Neoptera</taxon>
        <taxon>Endopterygota</taxon>
        <taxon>Diptera</taxon>
        <taxon>Nematocera</taxon>
        <taxon>Chironomoidea</taxon>
        <taxon>Chironomidae</taxon>
        <taxon>Chironominae</taxon>
        <taxon>Chironomus</taxon>
    </lineage>
</organism>
<protein>
    <recommendedName>
        <fullName evidence="3">Neurite outgrowth-associated protein</fullName>
    </recommendedName>
</protein>
<evidence type="ECO:0000313" key="2">
    <source>
        <dbReference type="Proteomes" id="UP001153620"/>
    </source>
</evidence>
<reference evidence="1" key="1">
    <citation type="submission" date="2022-01" db="EMBL/GenBank/DDBJ databases">
        <authorList>
            <person name="King R."/>
        </authorList>
    </citation>
    <scope>NUCLEOTIDE SEQUENCE</scope>
</reference>
<proteinExistence type="predicted"/>
<sequence>MFRATLKFYNCTVTYHLNKLTAVRNYAPRRRRPGSEESEPGINKRVQYFKEDMIANEDPEVIDSMEPNFMNLGDTHRQHEKDVRKMKEKVQLMIVGKKYFKDKSPNFLTYNEKEQIRTLHEEDSEKWTVDKLSESFPADPYAISQIIRSKWIPKDTNRIFRHDESVKRNWNEFNEGKLEIDPMLAQHLKKFAFRDINKLAERAPNKRLGVEFPRPKSNEFLSIVTSCSKYNDEQHEVKQIESTELRMPKHRPDHDDNTFMMHGNKRFSSESITLADLQEKNPQINEQVMLNEVKTVDKDLSNIKFKTFEENNFISLTNNEKLLDKLKIQEKIRIPKKEWRKGKIYKVNDCFYSDDGEFLYRVPGLD</sequence>
<reference evidence="1" key="2">
    <citation type="submission" date="2022-10" db="EMBL/GenBank/DDBJ databases">
        <authorList>
            <consortium name="ENA_rothamsted_submissions"/>
            <consortium name="culmorum"/>
            <person name="King R."/>
        </authorList>
    </citation>
    <scope>NUCLEOTIDE SEQUENCE</scope>
</reference>
<dbReference type="Proteomes" id="UP001153620">
    <property type="component" value="Chromosome 3"/>
</dbReference>
<dbReference type="Pfam" id="PF06413">
    <property type="entry name" value="Neugrin"/>
    <property type="match status" value="1"/>
</dbReference>
<keyword evidence="2" id="KW-1185">Reference proteome</keyword>
<accession>A0A9N9S6A5</accession>
<dbReference type="InterPro" id="IPR010487">
    <property type="entry name" value="NGRN/Rrg9"/>
</dbReference>
<name>A0A9N9S6A5_9DIPT</name>